<proteinExistence type="predicted"/>
<dbReference type="InterPro" id="IPR047263">
    <property type="entry name" value="HNL-like_cupin"/>
</dbReference>
<gene>
    <name evidence="3" type="ORF">CYJ10_10320</name>
</gene>
<dbReference type="Pfam" id="PF07883">
    <property type="entry name" value="Cupin_2"/>
    <property type="match status" value="1"/>
</dbReference>
<feature type="domain" description="Cupin type-2" evidence="2">
    <location>
        <begin position="57"/>
        <end position="118"/>
    </location>
</feature>
<comment type="caution">
    <text evidence="3">The sequence shown here is derived from an EMBL/GenBank/DDBJ whole genome shotgun (WGS) entry which is preliminary data.</text>
</comment>
<dbReference type="Proteomes" id="UP000234341">
    <property type="component" value="Unassembled WGS sequence"/>
</dbReference>
<dbReference type="SUPFAM" id="SSF51182">
    <property type="entry name" value="RmlC-like cupins"/>
    <property type="match status" value="1"/>
</dbReference>
<dbReference type="AlphaFoldDB" id="A0A2N5CF15"/>
<reference evidence="3 4" key="1">
    <citation type="submission" date="2017-12" db="EMBL/GenBank/DDBJ databases">
        <title>Genome sequence of the active heterotrophic nitrifier-denitrifier, Cupriavidus pauculus UM1.</title>
        <authorList>
            <person name="Putonti C."/>
            <person name="Castignetti D."/>
        </authorList>
    </citation>
    <scope>NUCLEOTIDE SEQUENCE [LARGE SCALE GENOMIC DNA]</scope>
    <source>
        <strain evidence="3 4">UM1</strain>
    </source>
</reference>
<feature type="compositionally biased region" description="Polar residues" evidence="1">
    <location>
        <begin position="21"/>
        <end position="35"/>
    </location>
</feature>
<dbReference type="PANTHER" id="PTHR43698:SF1">
    <property type="entry name" value="BLL4564 PROTEIN"/>
    <property type="match status" value="1"/>
</dbReference>
<dbReference type="InterPro" id="IPR011051">
    <property type="entry name" value="RmlC_Cupin_sf"/>
</dbReference>
<dbReference type="EMBL" id="PJRP01000003">
    <property type="protein sequence ID" value="PLQ00820.1"/>
    <property type="molecule type" value="Genomic_DNA"/>
</dbReference>
<protein>
    <submittedName>
        <fullName evidence="3">Cupin domain-containing protein</fullName>
    </submittedName>
</protein>
<dbReference type="STRING" id="82633.GCA_000974605_05146"/>
<dbReference type="PANTHER" id="PTHR43698">
    <property type="entry name" value="RIBD C-TERMINAL DOMAIN CONTAINING PROTEIN"/>
    <property type="match status" value="1"/>
</dbReference>
<feature type="region of interest" description="Disordered" evidence="1">
    <location>
        <begin position="1"/>
        <end position="35"/>
    </location>
</feature>
<dbReference type="InterPro" id="IPR013096">
    <property type="entry name" value="Cupin_2"/>
</dbReference>
<name>A0A2N5CF15_9BURK</name>
<dbReference type="Gene3D" id="2.60.120.10">
    <property type="entry name" value="Jelly Rolls"/>
    <property type="match status" value="1"/>
</dbReference>
<accession>A0A2N5CF15</accession>
<dbReference type="CDD" id="cd02233">
    <property type="entry name" value="cupin_HNL-like"/>
    <property type="match status" value="1"/>
</dbReference>
<evidence type="ECO:0000313" key="4">
    <source>
        <dbReference type="Proteomes" id="UP000234341"/>
    </source>
</evidence>
<dbReference type="InterPro" id="IPR014710">
    <property type="entry name" value="RmlC-like_jellyroll"/>
</dbReference>
<evidence type="ECO:0000256" key="1">
    <source>
        <dbReference type="SAM" id="MobiDB-lite"/>
    </source>
</evidence>
<dbReference type="OrthoDB" id="9802489at2"/>
<sequence length="153" mass="16415">MSWPSMPRNEPNPSDMIRVTTPCQQSSSDGQAANFSGSVRIDSHFQAEAPARVGGAMVTFAPGARTAWHSHPLGQTLLVVAGVGAVQQWGEAVQTIRPGDLVWIPPNTKHWHGATASVSMAHIAIAEAMDGSAVVWMEQVSPEQYRHALRQPA</sequence>
<organism evidence="3 4">
    <name type="scientific">Cupriavidus pauculus</name>
    <dbReference type="NCBI Taxonomy" id="82633"/>
    <lineage>
        <taxon>Bacteria</taxon>
        <taxon>Pseudomonadati</taxon>
        <taxon>Pseudomonadota</taxon>
        <taxon>Betaproteobacteria</taxon>
        <taxon>Burkholderiales</taxon>
        <taxon>Burkholderiaceae</taxon>
        <taxon>Cupriavidus</taxon>
    </lineage>
</organism>
<evidence type="ECO:0000313" key="3">
    <source>
        <dbReference type="EMBL" id="PLQ00820.1"/>
    </source>
</evidence>
<evidence type="ECO:0000259" key="2">
    <source>
        <dbReference type="Pfam" id="PF07883"/>
    </source>
</evidence>